<comment type="subcellular location">
    <subcellularLocation>
        <location evidence="1">Membrane</location>
        <topology evidence="1">Multi-pass membrane protein</topology>
    </subcellularLocation>
</comment>
<comment type="similarity">
    <text evidence="2">Belongs to the SLC43A transporter (TC 2.A.1.44) family.</text>
</comment>
<name>A0ABR4GHT9_9EURO</name>
<feature type="transmembrane region" description="Helical" evidence="8">
    <location>
        <begin position="614"/>
        <end position="636"/>
    </location>
</feature>
<feature type="transmembrane region" description="Helical" evidence="8">
    <location>
        <begin position="141"/>
        <end position="164"/>
    </location>
</feature>
<evidence type="ECO:0000256" key="4">
    <source>
        <dbReference type="ARBA" id="ARBA00022692"/>
    </source>
</evidence>
<reference evidence="9 10" key="1">
    <citation type="submission" date="2024-07" db="EMBL/GenBank/DDBJ databases">
        <title>Section-level genome sequencing and comparative genomics of Aspergillus sections Usti and Cavernicolus.</title>
        <authorList>
            <consortium name="Lawrence Berkeley National Laboratory"/>
            <person name="Nybo J.L."/>
            <person name="Vesth T.C."/>
            <person name="Theobald S."/>
            <person name="Frisvad J.C."/>
            <person name="Larsen T.O."/>
            <person name="Kjaerboelling I."/>
            <person name="Rothschild-Mancinelli K."/>
            <person name="Lyhne E.K."/>
            <person name="Kogle M.E."/>
            <person name="Barry K."/>
            <person name="Clum A."/>
            <person name="Na H."/>
            <person name="Ledsgaard L."/>
            <person name="Lin J."/>
            <person name="Lipzen A."/>
            <person name="Kuo A."/>
            <person name="Riley R."/>
            <person name="Mondo S."/>
            <person name="Labutti K."/>
            <person name="Haridas S."/>
            <person name="Pangalinan J."/>
            <person name="Salamov A.A."/>
            <person name="Simmons B.A."/>
            <person name="Magnuson J.K."/>
            <person name="Chen J."/>
            <person name="Drula E."/>
            <person name="Henrissat B."/>
            <person name="Wiebenga A."/>
            <person name="Lubbers R.J."/>
            <person name="Gomes A.C."/>
            <person name="Makela M.R."/>
            <person name="Stajich J."/>
            <person name="Grigoriev I.V."/>
            <person name="Mortensen U.H."/>
            <person name="De Vries R.P."/>
            <person name="Baker S.E."/>
            <person name="Andersen M.R."/>
        </authorList>
    </citation>
    <scope>NUCLEOTIDE SEQUENCE [LARGE SCALE GENOMIC DNA]</scope>
    <source>
        <strain evidence="9 10">CBS 209.92</strain>
    </source>
</reference>
<evidence type="ECO:0000256" key="1">
    <source>
        <dbReference type="ARBA" id="ARBA00004141"/>
    </source>
</evidence>
<dbReference type="PANTHER" id="PTHR20772:SF2">
    <property type="entry name" value="PROTEIN FMP42"/>
    <property type="match status" value="1"/>
</dbReference>
<dbReference type="Gene3D" id="1.20.1250.20">
    <property type="entry name" value="MFS general substrate transporter like domains"/>
    <property type="match status" value="1"/>
</dbReference>
<feature type="region of interest" description="Disordered" evidence="7">
    <location>
        <begin position="668"/>
        <end position="701"/>
    </location>
</feature>
<evidence type="ECO:0000256" key="6">
    <source>
        <dbReference type="ARBA" id="ARBA00023136"/>
    </source>
</evidence>
<dbReference type="SUPFAM" id="SSF103473">
    <property type="entry name" value="MFS general substrate transporter"/>
    <property type="match status" value="1"/>
</dbReference>
<keyword evidence="5 8" id="KW-1133">Transmembrane helix</keyword>
<organism evidence="9 10">
    <name type="scientific">Aspergillus keveii</name>
    <dbReference type="NCBI Taxonomy" id="714993"/>
    <lineage>
        <taxon>Eukaryota</taxon>
        <taxon>Fungi</taxon>
        <taxon>Dikarya</taxon>
        <taxon>Ascomycota</taxon>
        <taxon>Pezizomycotina</taxon>
        <taxon>Eurotiomycetes</taxon>
        <taxon>Eurotiomycetidae</taxon>
        <taxon>Eurotiales</taxon>
        <taxon>Aspergillaceae</taxon>
        <taxon>Aspergillus</taxon>
        <taxon>Aspergillus subgen. Nidulantes</taxon>
    </lineage>
</organism>
<feature type="compositionally biased region" description="Polar residues" evidence="7">
    <location>
        <begin position="691"/>
        <end position="701"/>
    </location>
</feature>
<dbReference type="Proteomes" id="UP001610563">
    <property type="component" value="Unassembled WGS sequence"/>
</dbReference>
<evidence type="ECO:0000313" key="9">
    <source>
        <dbReference type="EMBL" id="KAL2798597.1"/>
    </source>
</evidence>
<feature type="transmembrane region" description="Helical" evidence="8">
    <location>
        <begin position="574"/>
        <end position="594"/>
    </location>
</feature>
<feature type="transmembrane region" description="Helical" evidence="8">
    <location>
        <begin position="221"/>
        <end position="241"/>
    </location>
</feature>
<evidence type="ECO:0000256" key="3">
    <source>
        <dbReference type="ARBA" id="ARBA00022448"/>
    </source>
</evidence>
<comment type="caution">
    <text evidence="9">The sequence shown here is derived from an EMBL/GenBank/DDBJ whole genome shotgun (WGS) entry which is preliminary data.</text>
</comment>
<feature type="transmembrane region" description="Helical" evidence="8">
    <location>
        <begin position="548"/>
        <end position="567"/>
    </location>
</feature>
<feature type="transmembrane region" description="Helical" evidence="8">
    <location>
        <begin position="247"/>
        <end position="267"/>
    </location>
</feature>
<feature type="transmembrane region" description="Helical" evidence="8">
    <location>
        <begin position="194"/>
        <end position="214"/>
    </location>
</feature>
<keyword evidence="6 8" id="KW-0472">Membrane</keyword>
<evidence type="ECO:0000256" key="5">
    <source>
        <dbReference type="ARBA" id="ARBA00022989"/>
    </source>
</evidence>
<proteinExistence type="inferred from homology"/>
<evidence type="ECO:0000256" key="7">
    <source>
        <dbReference type="SAM" id="MobiDB-lite"/>
    </source>
</evidence>
<dbReference type="InterPro" id="IPR052599">
    <property type="entry name" value="SLC43A_AATransporter"/>
</dbReference>
<evidence type="ECO:0000256" key="8">
    <source>
        <dbReference type="SAM" id="Phobius"/>
    </source>
</evidence>
<feature type="transmembrane region" description="Helical" evidence="8">
    <location>
        <begin position="497"/>
        <end position="517"/>
    </location>
</feature>
<feature type="transmembrane region" description="Helical" evidence="8">
    <location>
        <begin position="524"/>
        <end position="542"/>
    </location>
</feature>
<dbReference type="InterPro" id="IPR036259">
    <property type="entry name" value="MFS_trans_sf"/>
</dbReference>
<protein>
    <submittedName>
        <fullName evidence="9">Major facilitator superfamily domain-containing protein</fullName>
    </submittedName>
</protein>
<keyword evidence="10" id="KW-1185">Reference proteome</keyword>
<sequence length="701" mass="76299">MSLPRVSYLEAWEPSPASLRRPQDRDQSPGHESDGDNDSYQDLPDSSLSSSFPSATDIPSLRHRLNFNPYAGPGWTQAVADGGDDDRITLSRVSSLTSKHGQAKRAVVAEQQAIQQAESDQDTWGPLETIGAFEVGTTKRILQVAVAVVYCFFAAGVVFGFAAIKPVFIREGVYGDYCSGKEDACYGQELRLNLMFTLAAVATNVSALPVGTILDTYGPRVCGIIGSSCLFLGALLLALANRLPFDAYVLGYLLLALGGPFIFISSFHLSNTFPTRSGLILSSLTGAFDASSALFLIFRIINDKTHGSFSSQKFFSVYLVIPLLILIAQIAIMPSTSYKTAGELVQQAEDHIVAEATDRVDDHILDRDEGERQRNDRRMHRQSVVSKIQDLLTDGDETASVISDLGLTLNDGRGTAESSAPRAQPEPSTPNKHTNGGVWGAMHGFSAVEQIRSPWFVLIAFFTVLQMLRINYFVASIRQQYEYLFDSVEDARHINELFDFLLPIGGLCAVPFIGTILDSASTPFVLLVLASTATAIGILGCIPDSHGAAYANIILFVIYRPFYYTAVSDYAAKVFGFHTFGKVYGLIICVAGLGNFVQAGLDALTFTVFDRNPIPVNLILTVLTCVTGSALVAFVWRKSALMAEYGPPPLNHPNDPEIAVVVQDSDGVTTRDWEQQPLLEPRSIPSRRQGESPSYGSVRSR</sequence>
<dbReference type="PANTHER" id="PTHR20772">
    <property type="entry name" value="PROTEIN FMP42"/>
    <property type="match status" value="1"/>
</dbReference>
<feature type="region of interest" description="Disordered" evidence="7">
    <location>
        <begin position="1"/>
        <end position="55"/>
    </location>
</feature>
<feature type="transmembrane region" description="Helical" evidence="8">
    <location>
        <begin position="279"/>
        <end position="301"/>
    </location>
</feature>
<feature type="transmembrane region" description="Helical" evidence="8">
    <location>
        <begin position="455"/>
        <end position="477"/>
    </location>
</feature>
<evidence type="ECO:0000256" key="2">
    <source>
        <dbReference type="ARBA" id="ARBA00006595"/>
    </source>
</evidence>
<dbReference type="EMBL" id="JBFTWV010000012">
    <property type="protein sequence ID" value="KAL2798597.1"/>
    <property type="molecule type" value="Genomic_DNA"/>
</dbReference>
<feature type="compositionally biased region" description="Basic and acidic residues" evidence="7">
    <location>
        <begin position="21"/>
        <end position="34"/>
    </location>
</feature>
<feature type="compositionally biased region" description="Low complexity" evidence="7">
    <location>
        <begin position="42"/>
        <end position="54"/>
    </location>
</feature>
<gene>
    <name evidence="9" type="ORF">BJX66DRAFT_35479</name>
</gene>
<accession>A0ABR4GHT9</accession>
<feature type="transmembrane region" description="Helical" evidence="8">
    <location>
        <begin position="313"/>
        <end position="332"/>
    </location>
</feature>
<evidence type="ECO:0000313" key="10">
    <source>
        <dbReference type="Proteomes" id="UP001610563"/>
    </source>
</evidence>
<keyword evidence="4 8" id="KW-0812">Transmembrane</keyword>
<keyword evidence="3" id="KW-0813">Transport</keyword>
<feature type="region of interest" description="Disordered" evidence="7">
    <location>
        <begin position="413"/>
        <end position="436"/>
    </location>
</feature>